<protein>
    <submittedName>
        <fullName evidence="2">Uncharacterized protein</fullName>
    </submittedName>
</protein>
<dbReference type="EMBL" id="VBAI01000239">
    <property type="protein sequence ID" value="TMJ07818.1"/>
    <property type="molecule type" value="Genomic_DNA"/>
</dbReference>
<evidence type="ECO:0000313" key="2">
    <source>
        <dbReference type="EMBL" id="TMJ07818.1"/>
    </source>
</evidence>
<dbReference type="AlphaFoldDB" id="A0A537LIH1"/>
<dbReference type="Proteomes" id="UP000315217">
    <property type="component" value="Unassembled WGS sequence"/>
</dbReference>
<comment type="caution">
    <text evidence="2">The sequence shown here is derived from an EMBL/GenBank/DDBJ whole genome shotgun (WGS) entry which is preliminary data.</text>
</comment>
<dbReference type="InterPro" id="IPR011659">
    <property type="entry name" value="WD40"/>
</dbReference>
<name>A0A537LIH1_9BACT</name>
<feature type="region of interest" description="Disordered" evidence="1">
    <location>
        <begin position="1"/>
        <end position="60"/>
    </location>
</feature>
<evidence type="ECO:0000313" key="3">
    <source>
        <dbReference type="Proteomes" id="UP000315217"/>
    </source>
</evidence>
<reference evidence="2 3" key="1">
    <citation type="journal article" date="2019" name="Nat. Microbiol.">
        <title>Mediterranean grassland soil C-N compound turnover is dependent on rainfall and depth, and is mediated by genomically divergent microorganisms.</title>
        <authorList>
            <person name="Diamond S."/>
            <person name="Andeer P.F."/>
            <person name="Li Z."/>
            <person name="Crits-Christoph A."/>
            <person name="Burstein D."/>
            <person name="Anantharaman K."/>
            <person name="Lane K.R."/>
            <person name="Thomas B.C."/>
            <person name="Pan C."/>
            <person name="Northen T.R."/>
            <person name="Banfield J.F."/>
        </authorList>
    </citation>
    <scope>NUCLEOTIDE SEQUENCE [LARGE SCALE GENOMIC DNA]</scope>
    <source>
        <strain evidence="2">NP_1</strain>
    </source>
</reference>
<sequence>MILFHESSHRPILMGPGAEVPSRTLPESQTPVSGPTGYGGRSTGGAIGLEGVGPFTQDPTYAPDGTAIAFATDRNGGPYVWVSHTRTSPSAAVFRPYHSNVGTGG</sequence>
<gene>
    <name evidence="2" type="ORF">E6G98_13200</name>
</gene>
<dbReference type="Pfam" id="PF07676">
    <property type="entry name" value="PD40"/>
    <property type="match status" value="1"/>
</dbReference>
<accession>A0A537LIH1</accession>
<feature type="compositionally biased region" description="Gly residues" evidence="1">
    <location>
        <begin position="36"/>
        <end position="51"/>
    </location>
</feature>
<proteinExistence type="predicted"/>
<evidence type="ECO:0000256" key="1">
    <source>
        <dbReference type="SAM" id="MobiDB-lite"/>
    </source>
</evidence>
<organism evidence="2 3">
    <name type="scientific">Candidatus Segetimicrobium genomatis</name>
    <dbReference type="NCBI Taxonomy" id="2569760"/>
    <lineage>
        <taxon>Bacteria</taxon>
        <taxon>Bacillati</taxon>
        <taxon>Candidatus Sysuimicrobiota</taxon>
        <taxon>Candidatus Sysuimicrobiia</taxon>
        <taxon>Candidatus Sysuimicrobiales</taxon>
        <taxon>Candidatus Segetimicrobiaceae</taxon>
        <taxon>Candidatus Segetimicrobium</taxon>
    </lineage>
</organism>